<keyword evidence="4" id="KW-0472">Membrane</keyword>
<dbReference type="GO" id="GO:0016020">
    <property type="term" value="C:membrane"/>
    <property type="evidence" value="ECO:0007669"/>
    <property type="project" value="InterPro"/>
</dbReference>
<dbReference type="AlphaFoldDB" id="A0A6V8SJL4"/>
<accession>A0A6V8SJL4</accession>
<dbReference type="SUPFAM" id="SSF58104">
    <property type="entry name" value="Methyl-accepting chemotaxis protein (MCP) signaling domain"/>
    <property type="match status" value="1"/>
</dbReference>
<evidence type="ECO:0000256" key="2">
    <source>
        <dbReference type="ARBA" id="ARBA00029447"/>
    </source>
</evidence>
<gene>
    <name evidence="6" type="ORF">bsdtw1_03537</name>
</gene>
<comment type="caution">
    <text evidence="6">The sequence shown here is derived from an EMBL/GenBank/DDBJ whole genome shotgun (WGS) entry which is preliminary data.</text>
</comment>
<feature type="transmembrane region" description="Helical" evidence="4">
    <location>
        <begin position="107"/>
        <end position="122"/>
    </location>
</feature>
<dbReference type="SMART" id="SM00283">
    <property type="entry name" value="MA"/>
    <property type="match status" value="1"/>
</dbReference>
<evidence type="ECO:0000313" key="7">
    <source>
        <dbReference type="Proteomes" id="UP000580568"/>
    </source>
</evidence>
<dbReference type="RefSeq" id="WP_183278782.1">
    <property type="nucleotide sequence ID" value="NZ_BLZR01000001.1"/>
</dbReference>
<dbReference type="InterPro" id="IPR004089">
    <property type="entry name" value="MCPsignal_dom"/>
</dbReference>
<dbReference type="GO" id="GO:0006935">
    <property type="term" value="P:chemotaxis"/>
    <property type="evidence" value="ECO:0007669"/>
    <property type="project" value="InterPro"/>
</dbReference>
<feature type="transmembrane region" description="Helical" evidence="4">
    <location>
        <begin position="51"/>
        <end position="72"/>
    </location>
</feature>
<feature type="transmembrane region" description="Helical" evidence="4">
    <location>
        <begin position="9"/>
        <end position="31"/>
    </location>
</feature>
<proteinExistence type="inferred from homology"/>
<evidence type="ECO:0000256" key="4">
    <source>
        <dbReference type="SAM" id="Phobius"/>
    </source>
</evidence>
<feature type="transmembrane region" description="Helical" evidence="4">
    <location>
        <begin position="127"/>
        <end position="145"/>
    </location>
</feature>
<dbReference type="EMBL" id="BLZR01000001">
    <property type="protein sequence ID" value="GFP77409.1"/>
    <property type="molecule type" value="Genomic_DNA"/>
</dbReference>
<sequence length="512" mass="56686">MTKSLKNKLMLKLSFGIVLLILLVALLSRFFTFLDMHGRMGNMEQITSTMILASYVVALIPVILLISAYYLYKFKNQEHESIPLLLTLTLTFSSIAIIAVGNGLVEYHFSIFMVIAIIAYFDNIKNVLISTVIFAVHHFGGYFLFPELLCGTHNYPFQMLMLHAIFLLLTSSATILMISTNQKNEVSLNEERLNKKNEIEEILKNISGTIDNLTNYSENLSGSVKNSLSLSNDINFAMKHIEDASLNQFNYTSESSKALAEVSQGIFDIATASERASLKTVETVKEAENGENAIKQVVKQMNSIDSSVGNVAEIIEVFSKQSKDIDQVVQVISAIAEQTNLLALNAAIEAARAGESGKGFAVVADEVRKLAEESQESAIKISDMIKNIQENINNANKAMNIGIKDVRTGIDVVNETGRTFNNILQAIDIVRDDVSKVASVSQDVSAAAQQVTSSIEQVAEHADNNSNKTQETAHSIVQQNQYLEQMFEISEKLESTSRTLQDLVDRFNNEKK</sequence>
<name>A0A6V8SJL4_9CLOT</name>
<evidence type="ECO:0000256" key="3">
    <source>
        <dbReference type="PROSITE-ProRule" id="PRU00284"/>
    </source>
</evidence>
<keyword evidence="7" id="KW-1185">Reference proteome</keyword>
<protein>
    <recommendedName>
        <fullName evidence="5">Methyl-accepting transducer domain-containing protein</fullName>
    </recommendedName>
</protein>
<feature type="domain" description="Methyl-accepting transducer" evidence="5">
    <location>
        <begin position="223"/>
        <end position="459"/>
    </location>
</feature>
<comment type="similarity">
    <text evidence="2">Belongs to the methyl-accepting chemotaxis (MCP) protein family.</text>
</comment>
<keyword evidence="4" id="KW-0812">Transmembrane</keyword>
<dbReference type="CDD" id="cd11386">
    <property type="entry name" value="MCP_signal"/>
    <property type="match status" value="1"/>
</dbReference>
<keyword evidence="1 3" id="KW-0807">Transducer</keyword>
<feature type="transmembrane region" description="Helical" evidence="4">
    <location>
        <begin position="157"/>
        <end position="178"/>
    </location>
</feature>
<dbReference type="GO" id="GO:0007165">
    <property type="term" value="P:signal transduction"/>
    <property type="evidence" value="ECO:0007669"/>
    <property type="project" value="UniProtKB-KW"/>
</dbReference>
<evidence type="ECO:0000259" key="5">
    <source>
        <dbReference type="PROSITE" id="PS50111"/>
    </source>
</evidence>
<evidence type="ECO:0000256" key="1">
    <source>
        <dbReference type="ARBA" id="ARBA00023224"/>
    </source>
</evidence>
<dbReference type="PANTHER" id="PTHR32089:SF112">
    <property type="entry name" value="LYSOZYME-LIKE PROTEIN-RELATED"/>
    <property type="match status" value="1"/>
</dbReference>
<organism evidence="6 7">
    <name type="scientific">Clostridium fungisolvens</name>
    <dbReference type="NCBI Taxonomy" id="1604897"/>
    <lineage>
        <taxon>Bacteria</taxon>
        <taxon>Bacillati</taxon>
        <taxon>Bacillota</taxon>
        <taxon>Clostridia</taxon>
        <taxon>Eubacteriales</taxon>
        <taxon>Clostridiaceae</taxon>
        <taxon>Clostridium</taxon>
    </lineage>
</organism>
<dbReference type="InterPro" id="IPR004090">
    <property type="entry name" value="Chemotax_Me-accpt_rcpt"/>
</dbReference>
<dbReference type="PANTHER" id="PTHR32089">
    <property type="entry name" value="METHYL-ACCEPTING CHEMOTAXIS PROTEIN MCPB"/>
    <property type="match status" value="1"/>
</dbReference>
<dbReference type="PROSITE" id="PS50111">
    <property type="entry name" value="CHEMOTAXIS_TRANSDUC_2"/>
    <property type="match status" value="1"/>
</dbReference>
<dbReference type="GO" id="GO:0004888">
    <property type="term" value="F:transmembrane signaling receptor activity"/>
    <property type="evidence" value="ECO:0007669"/>
    <property type="project" value="InterPro"/>
</dbReference>
<reference evidence="6 7" key="1">
    <citation type="submission" date="2020-07" db="EMBL/GenBank/DDBJ databases">
        <title>A new beta-1,3-glucan-decomposing anaerobic bacterium isolated from anoxic soil subjected to biological soil disinfestation.</title>
        <authorList>
            <person name="Ueki A."/>
            <person name="Tonouchi A."/>
        </authorList>
    </citation>
    <scope>NUCLEOTIDE SEQUENCE [LARGE SCALE GENOMIC DNA]</scope>
    <source>
        <strain evidence="6 7">TW1</strain>
    </source>
</reference>
<evidence type="ECO:0000313" key="6">
    <source>
        <dbReference type="EMBL" id="GFP77409.1"/>
    </source>
</evidence>
<dbReference type="Pfam" id="PF00015">
    <property type="entry name" value="MCPsignal"/>
    <property type="match status" value="1"/>
</dbReference>
<dbReference type="Proteomes" id="UP000580568">
    <property type="component" value="Unassembled WGS sequence"/>
</dbReference>
<dbReference type="PRINTS" id="PR00260">
    <property type="entry name" value="CHEMTRNSDUCR"/>
</dbReference>
<keyword evidence="4" id="KW-1133">Transmembrane helix</keyword>
<dbReference type="Gene3D" id="1.10.287.950">
    <property type="entry name" value="Methyl-accepting chemotaxis protein"/>
    <property type="match status" value="1"/>
</dbReference>
<feature type="transmembrane region" description="Helical" evidence="4">
    <location>
        <begin position="84"/>
        <end position="101"/>
    </location>
</feature>